<keyword evidence="9" id="KW-1185">Reference proteome</keyword>
<dbReference type="SUPFAM" id="SSF52743">
    <property type="entry name" value="Subtilisin-like"/>
    <property type="match status" value="1"/>
</dbReference>
<dbReference type="PROSITE" id="PS00136">
    <property type="entry name" value="SUBTILASE_ASP"/>
    <property type="match status" value="1"/>
</dbReference>
<dbReference type="PANTHER" id="PTHR43806:SF11">
    <property type="entry name" value="CEREVISIN-RELATED"/>
    <property type="match status" value="1"/>
</dbReference>
<reference evidence="8" key="1">
    <citation type="submission" date="2022-06" db="EMBL/GenBank/DDBJ databases">
        <title>Sphingomonas sp. nov. isolated from rhizosphere soil of tomato.</title>
        <authorList>
            <person name="Dong H."/>
            <person name="Gao R."/>
        </authorList>
    </citation>
    <scope>NUCLEOTIDE SEQUENCE</scope>
    <source>
        <strain evidence="8">MMSM24</strain>
    </source>
</reference>
<dbReference type="PRINTS" id="PR00723">
    <property type="entry name" value="SUBTILISIN"/>
</dbReference>
<dbReference type="PANTHER" id="PTHR43806">
    <property type="entry name" value="PEPTIDASE S8"/>
    <property type="match status" value="1"/>
</dbReference>
<dbReference type="Pfam" id="PF00082">
    <property type="entry name" value="Peptidase_S8"/>
    <property type="match status" value="1"/>
</dbReference>
<protein>
    <submittedName>
        <fullName evidence="8">S8 family serine peptidase</fullName>
    </submittedName>
</protein>
<organism evidence="8 9">
    <name type="scientific">Sphingomonas lycopersici</name>
    <dbReference type="NCBI Taxonomy" id="2951807"/>
    <lineage>
        <taxon>Bacteria</taxon>
        <taxon>Pseudomonadati</taxon>
        <taxon>Pseudomonadota</taxon>
        <taxon>Alphaproteobacteria</taxon>
        <taxon>Sphingomonadales</taxon>
        <taxon>Sphingomonadaceae</taxon>
        <taxon>Sphingomonas</taxon>
    </lineage>
</organism>
<keyword evidence="6" id="KW-0732">Signal</keyword>
<proteinExistence type="inferred from homology"/>
<dbReference type="Gene3D" id="3.40.50.200">
    <property type="entry name" value="Peptidase S8/S53 domain"/>
    <property type="match status" value="1"/>
</dbReference>
<evidence type="ECO:0000256" key="3">
    <source>
        <dbReference type="ARBA" id="ARBA00022801"/>
    </source>
</evidence>
<feature type="signal peptide" evidence="6">
    <location>
        <begin position="1"/>
        <end position="26"/>
    </location>
</feature>
<name>A0AA41ZC62_9SPHN</name>
<dbReference type="EMBL" id="JANFAV010000017">
    <property type="protein sequence ID" value="MCW6536948.1"/>
    <property type="molecule type" value="Genomic_DNA"/>
</dbReference>
<dbReference type="InterPro" id="IPR036852">
    <property type="entry name" value="Peptidase_S8/S53_dom_sf"/>
</dbReference>
<evidence type="ECO:0000256" key="4">
    <source>
        <dbReference type="ARBA" id="ARBA00022825"/>
    </source>
</evidence>
<accession>A0AA41ZC62</accession>
<dbReference type="PROSITE" id="PS51892">
    <property type="entry name" value="SUBTILASE"/>
    <property type="match status" value="1"/>
</dbReference>
<dbReference type="GO" id="GO:0006508">
    <property type="term" value="P:proteolysis"/>
    <property type="evidence" value="ECO:0007669"/>
    <property type="project" value="UniProtKB-KW"/>
</dbReference>
<dbReference type="AlphaFoldDB" id="A0AA41ZC62"/>
<evidence type="ECO:0000256" key="2">
    <source>
        <dbReference type="ARBA" id="ARBA00022670"/>
    </source>
</evidence>
<dbReference type="PROSITE" id="PS00137">
    <property type="entry name" value="SUBTILASE_HIS"/>
    <property type="match status" value="1"/>
</dbReference>
<dbReference type="Proteomes" id="UP001165565">
    <property type="component" value="Unassembled WGS sequence"/>
</dbReference>
<dbReference type="InterPro" id="IPR015500">
    <property type="entry name" value="Peptidase_S8_subtilisin-rel"/>
</dbReference>
<evidence type="ECO:0000313" key="8">
    <source>
        <dbReference type="EMBL" id="MCW6536948.1"/>
    </source>
</evidence>
<evidence type="ECO:0000256" key="6">
    <source>
        <dbReference type="SAM" id="SignalP"/>
    </source>
</evidence>
<dbReference type="InterPro" id="IPR000209">
    <property type="entry name" value="Peptidase_S8/S53_dom"/>
</dbReference>
<feature type="active site" description="Charge relay system" evidence="5">
    <location>
        <position position="170"/>
    </location>
</feature>
<feature type="domain" description="Peptidase S8/S53" evidence="7">
    <location>
        <begin position="161"/>
        <end position="374"/>
    </location>
</feature>
<dbReference type="InterPro" id="IPR050131">
    <property type="entry name" value="Peptidase_S8_subtilisin-like"/>
</dbReference>
<sequence>MIGRLIRPVLLALVALLTPLSGLALAGAQSAPPRQILVLTRLAPQHFELRSTYGGGYGADQPRTPRRRIAERIARRNGLVLADTWPLPLVGLDCFVMTVPEGKSVEETLRRISRDHDVAFAEAMQTYQAKAGDGAPNDPLYLAQPAARLWHLAALHRISTGRGVKVAVIDSGIDAAHPDLNGQVAANLNFVGEGPVVVERHGTGVAGVIAAKAGNGIGIAGIAPDARLLGLRACWEENGARRDTVCDTLSLAKALHFAIEHGAQVVNLSLAGPRAELLDRLLDVAIARRIEVVAAVDPALPGGGFPASHHGVVAVADETLARPFAGIYIAPGQGVITTQPGGRWGLVDGSSFAAAHVSGLLALAQSRRPAADDHALLVAARRDGGSIDACATLLRASGPCTCACPVTAEASLSARR</sequence>
<dbReference type="InterPro" id="IPR023827">
    <property type="entry name" value="Peptidase_S8_Asp-AS"/>
</dbReference>
<evidence type="ECO:0000259" key="7">
    <source>
        <dbReference type="Pfam" id="PF00082"/>
    </source>
</evidence>
<keyword evidence="4 5" id="KW-0720">Serine protease</keyword>
<feature type="active site" description="Charge relay system" evidence="5">
    <location>
        <position position="351"/>
    </location>
</feature>
<comment type="similarity">
    <text evidence="1 5">Belongs to the peptidase S8 family.</text>
</comment>
<feature type="chain" id="PRO_5041288473" evidence="6">
    <location>
        <begin position="27"/>
        <end position="416"/>
    </location>
</feature>
<keyword evidence="2 5" id="KW-0645">Protease</keyword>
<keyword evidence="3 5" id="KW-0378">Hydrolase</keyword>
<gene>
    <name evidence="8" type="ORF">NEE01_19390</name>
</gene>
<dbReference type="GO" id="GO:0004252">
    <property type="term" value="F:serine-type endopeptidase activity"/>
    <property type="evidence" value="ECO:0007669"/>
    <property type="project" value="UniProtKB-UniRule"/>
</dbReference>
<evidence type="ECO:0000256" key="5">
    <source>
        <dbReference type="PROSITE-ProRule" id="PRU01240"/>
    </source>
</evidence>
<feature type="active site" description="Charge relay system" evidence="5">
    <location>
        <position position="201"/>
    </location>
</feature>
<dbReference type="InterPro" id="IPR022398">
    <property type="entry name" value="Peptidase_S8_His-AS"/>
</dbReference>
<comment type="caution">
    <text evidence="8">The sequence shown here is derived from an EMBL/GenBank/DDBJ whole genome shotgun (WGS) entry which is preliminary data.</text>
</comment>
<evidence type="ECO:0000256" key="1">
    <source>
        <dbReference type="ARBA" id="ARBA00011073"/>
    </source>
</evidence>
<evidence type="ECO:0000313" key="9">
    <source>
        <dbReference type="Proteomes" id="UP001165565"/>
    </source>
</evidence>